<feature type="binding site" evidence="6">
    <location>
        <position position="50"/>
    </location>
    <ligand>
        <name>Fe cation</name>
        <dbReference type="ChEBI" id="CHEBI:24875"/>
        <label>1</label>
    </ligand>
</feature>
<dbReference type="InterPro" id="IPR008331">
    <property type="entry name" value="Ferritin_DPS_dom"/>
</dbReference>
<organism evidence="9 10">
    <name type="scientific">Aminithiophilus ramosus</name>
    <dbReference type="NCBI Taxonomy" id="3029084"/>
    <lineage>
        <taxon>Bacteria</taxon>
        <taxon>Thermotogati</taxon>
        <taxon>Synergistota</taxon>
        <taxon>Synergistia</taxon>
        <taxon>Synergistales</taxon>
        <taxon>Aminithiophilaceae</taxon>
        <taxon>Aminithiophilus</taxon>
    </lineage>
</organism>
<evidence type="ECO:0000313" key="10">
    <source>
        <dbReference type="Proteomes" id="UP000671879"/>
    </source>
</evidence>
<dbReference type="GO" id="GO:0005829">
    <property type="term" value="C:cytosol"/>
    <property type="evidence" value="ECO:0007669"/>
    <property type="project" value="TreeGrafter"/>
</dbReference>
<keyword evidence="4" id="KW-0560">Oxidoreductase</keyword>
<evidence type="ECO:0000256" key="7">
    <source>
        <dbReference type="RuleBase" id="RU361145"/>
    </source>
</evidence>
<dbReference type="CDD" id="cd01055">
    <property type="entry name" value="Nonheme_Ferritin"/>
    <property type="match status" value="1"/>
</dbReference>
<dbReference type="GO" id="GO:0006826">
    <property type="term" value="P:iron ion transport"/>
    <property type="evidence" value="ECO:0007669"/>
    <property type="project" value="InterPro"/>
</dbReference>
<dbReference type="Pfam" id="PF00210">
    <property type="entry name" value="Ferritin"/>
    <property type="match status" value="1"/>
</dbReference>
<dbReference type="GO" id="GO:0008198">
    <property type="term" value="F:ferrous iron binding"/>
    <property type="evidence" value="ECO:0007669"/>
    <property type="project" value="TreeGrafter"/>
</dbReference>
<comment type="subcellular location">
    <subcellularLocation>
        <location evidence="7">Cytoplasm</location>
    </subcellularLocation>
</comment>
<dbReference type="AlphaFoldDB" id="A0A9Q7AED1"/>
<dbReference type="PANTHER" id="PTHR11431">
    <property type="entry name" value="FERRITIN"/>
    <property type="match status" value="1"/>
</dbReference>
<evidence type="ECO:0000256" key="6">
    <source>
        <dbReference type="PIRSR" id="PIRSR601519-1"/>
    </source>
</evidence>
<dbReference type="InterPro" id="IPR009078">
    <property type="entry name" value="Ferritin-like_SF"/>
</dbReference>
<keyword evidence="7" id="KW-0963">Cytoplasm</keyword>
<dbReference type="EC" id="1.16.3.2" evidence="7"/>
<evidence type="ECO:0000256" key="1">
    <source>
        <dbReference type="ARBA" id="ARBA00006950"/>
    </source>
</evidence>
<keyword evidence="3 6" id="KW-0479">Metal-binding</keyword>
<evidence type="ECO:0000259" key="8">
    <source>
        <dbReference type="PROSITE" id="PS50905"/>
    </source>
</evidence>
<dbReference type="InterPro" id="IPR009040">
    <property type="entry name" value="Ferritin-like_diiron"/>
</dbReference>
<comment type="function">
    <text evidence="7">Iron-storage protein.</text>
</comment>
<gene>
    <name evidence="9" type="ORF">KAR29_02320</name>
</gene>
<dbReference type="PANTHER" id="PTHR11431:SF127">
    <property type="entry name" value="BACTERIAL NON-HEME FERRITIN"/>
    <property type="match status" value="1"/>
</dbReference>
<dbReference type="InterPro" id="IPR041719">
    <property type="entry name" value="Ferritin_prok"/>
</dbReference>
<sequence length="164" mass="18848">MLSDRMTKALNDQINAELYSAYIYLAMAAYFEDQNLPGASSWMRHQAQEEVEHAMKFFRFVNERRGRVILAAVDRPQAEWESPLAAFEEAFRHEQYVSGRIHSLVELAQAEKDYATASFLTWFVDEQVEEEAAADGIVRKLRLVGETKHGLFMIDRELGERGGD</sequence>
<dbReference type="KEGG" id="aram:KAR29_02320"/>
<dbReference type="GO" id="GO:0004322">
    <property type="term" value="F:ferroxidase activity"/>
    <property type="evidence" value="ECO:0007669"/>
    <property type="project" value="TreeGrafter"/>
</dbReference>
<evidence type="ECO:0000256" key="4">
    <source>
        <dbReference type="ARBA" id="ARBA00023002"/>
    </source>
</evidence>
<evidence type="ECO:0000256" key="5">
    <source>
        <dbReference type="ARBA" id="ARBA00023004"/>
    </source>
</evidence>
<comment type="similarity">
    <text evidence="1 7">Belongs to the ferritin family. Prokaryotic subfamily.</text>
</comment>
<evidence type="ECO:0000256" key="2">
    <source>
        <dbReference type="ARBA" id="ARBA00022434"/>
    </source>
</evidence>
<dbReference type="EMBL" id="CP072943">
    <property type="protein sequence ID" value="QTX32789.1"/>
    <property type="molecule type" value="Genomic_DNA"/>
</dbReference>
<feature type="binding site" evidence="6">
    <location>
        <position position="94"/>
    </location>
    <ligand>
        <name>Fe cation</name>
        <dbReference type="ChEBI" id="CHEBI:24875"/>
        <label>1</label>
    </ligand>
</feature>
<keyword evidence="2 7" id="KW-0409">Iron storage</keyword>
<dbReference type="FunFam" id="1.20.1260.10:FF:000001">
    <property type="entry name" value="Non-heme ferritin"/>
    <property type="match status" value="1"/>
</dbReference>
<dbReference type="GO" id="GO:0008199">
    <property type="term" value="F:ferric iron binding"/>
    <property type="evidence" value="ECO:0007669"/>
    <property type="project" value="InterPro"/>
</dbReference>
<protein>
    <recommendedName>
        <fullName evidence="7">Ferritin</fullName>
        <ecNumber evidence="7">1.16.3.2</ecNumber>
    </recommendedName>
</protein>
<accession>A0A9Q7AED1</accession>
<dbReference type="InterPro" id="IPR012347">
    <property type="entry name" value="Ferritin-like"/>
</dbReference>
<reference evidence="10" key="1">
    <citation type="submission" date="2021-04" db="EMBL/GenBank/DDBJ databases">
        <title>A novel Synergistetes isolate from a pyrite-forming mixed culture.</title>
        <authorList>
            <person name="Bunk B."/>
            <person name="Sproer C."/>
            <person name="Spring S."/>
            <person name="Pester M."/>
        </authorList>
    </citation>
    <scope>NUCLEOTIDE SEQUENCE [LARGE SCALE GENOMIC DNA]</scope>
    <source>
        <strain evidence="10">J.5.4.2-T.3.5.2</strain>
    </source>
</reference>
<feature type="binding site" evidence="6">
    <location>
        <position position="53"/>
    </location>
    <ligand>
        <name>Fe cation</name>
        <dbReference type="ChEBI" id="CHEBI:24875"/>
        <label>1</label>
    </ligand>
</feature>
<dbReference type="Gene3D" id="1.20.1260.10">
    <property type="match status" value="1"/>
</dbReference>
<feature type="binding site" evidence="6">
    <location>
        <position position="17"/>
    </location>
    <ligand>
        <name>Fe cation</name>
        <dbReference type="ChEBI" id="CHEBI:24875"/>
        <label>1</label>
    </ligand>
</feature>
<evidence type="ECO:0000313" key="9">
    <source>
        <dbReference type="EMBL" id="QTX32789.1"/>
    </source>
</evidence>
<keyword evidence="10" id="KW-1185">Reference proteome</keyword>
<evidence type="ECO:0000256" key="3">
    <source>
        <dbReference type="ARBA" id="ARBA00022723"/>
    </source>
</evidence>
<dbReference type="GO" id="GO:0006879">
    <property type="term" value="P:intracellular iron ion homeostasis"/>
    <property type="evidence" value="ECO:0007669"/>
    <property type="project" value="UniProtKB-KW"/>
</dbReference>
<dbReference type="RefSeq" id="WP_274374043.1">
    <property type="nucleotide sequence ID" value="NZ_CP072943.1"/>
</dbReference>
<dbReference type="PROSITE" id="PS50905">
    <property type="entry name" value="FERRITIN_LIKE"/>
    <property type="match status" value="1"/>
</dbReference>
<feature type="binding site" evidence="6">
    <location>
        <position position="127"/>
    </location>
    <ligand>
        <name>Fe cation</name>
        <dbReference type="ChEBI" id="CHEBI:24875"/>
        <label>1</label>
    </ligand>
</feature>
<dbReference type="GO" id="GO:0042802">
    <property type="term" value="F:identical protein binding"/>
    <property type="evidence" value="ECO:0007669"/>
    <property type="project" value="UniProtKB-ARBA"/>
</dbReference>
<comment type="catalytic activity">
    <reaction evidence="7">
        <text>4 Fe(2+) + O2 + 6 H2O = 4 iron(III) oxide-hydroxide + 12 H(+)</text>
        <dbReference type="Rhea" id="RHEA:11972"/>
        <dbReference type="ChEBI" id="CHEBI:15377"/>
        <dbReference type="ChEBI" id="CHEBI:15378"/>
        <dbReference type="ChEBI" id="CHEBI:15379"/>
        <dbReference type="ChEBI" id="CHEBI:29033"/>
        <dbReference type="ChEBI" id="CHEBI:78619"/>
        <dbReference type="EC" id="1.16.3.2"/>
    </reaction>
</comment>
<dbReference type="SUPFAM" id="SSF47240">
    <property type="entry name" value="Ferritin-like"/>
    <property type="match status" value="1"/>
</dbReference>
<name>A0A9Q7AED1_9BACT</name>
<feature type="domain" description="Ferritin-like diiron" evidence="8">
    <location>
        <begin position="1"/>
        <end position="145"/>
    </location>
</feature>
<proteinExistence type="inferred from homology"/>
<dbReference type="Proteomes" id="UP000671879">
    <property type="component" value="Chromosome"/>
</dbReference>
<dbReference type="InterPro" id="IPR001519">
    <property type="entry name" value="Ferritin"/>
</dbReference>
<keyword evidence="5 6" id="KW-0408">Iron</keyword>